<name>C6XUY8_PEDHD</name>
<keyword evidence="1" id="KW-0472">Membrane</keyword>
<feature type="transmembrane region" description="Helical" evidence="1">
    <location>
        <begin position="6"/>
        <end position="22"/>
    </location>
</feature>
<evidence type="ECO:0000313" key="2">
    <source>
        <dbReference type="EMBL" id="ACU05996.1"/>
    </source>
</evidence>
<dbReference type="STRING" id="485917.Phep_3805"/>
<keyword evidence="1" id="KW-1133">Transmembrane helix</keyword>
<accession>C6XUY8</accession>
<reference evidence="2 3" key="1">
    <citation type="journal article" date="2009" name="Stand. Genomic Sci.">
        <title>Complete genome sequence of Pedobacter heparinus type strain (HIM 762-3).</title>
        <authorList>
            <person name="Han C."/>
            <person name="Spring S."/>
            <person name="Lapidus A."/>
            <person name="Del Rio T.G."/>
            <person name="Tice H."/>
            <person name="Copeland A."/>
            <person name="Cheng J.F."/>
            <person name="Lucas S."/>
            <person name="Chen F."/>
            <person name="Nolan M."/>
            <person name="Bruce D."/>
            <person name="Goodwin L."/>
            <person name="Pitluck S."/>
            <person name="Ivanova N."/>
            <person name="Mavromatis K."/>
            <person name="Mikhailova N."/>
            <person name="Pati A."/>
            <person name="Chen A."/>
            <person name="Palaniappan K."/>
            <person name="Land M."/>
            <person name="Hauser L."/>
            <person name="Chang Y.J."/>
            <person name="Jeffries C.C."/>
            <person name="Saunders E."/>
            <person name="Chertkov O."/>
            <person name="Brettin T."/>
            <person name="Goker M."/>
            <person name="Rohde M."/>
            <person name="Bristow J."/>
            <person name="Eisen J.A."/>
            <person name="Markowitz V."/>
            <person name="Hugenholtz P."/>
            <person name="Kyrpides N.C."/>
            <person name="Klenk H.P."/>
            <person name="Detter J.C."/>
        </authorList>
    </citation>
    <scope>NUCLEOTIDE SEQUENCE [LARGE SCALE GENOMIC DNA]</scope>
    <source>
        <strain evidence="3">ATCC 13125 / DSM 2366 / CIP 104194 / JCM 7457 / NBRC 12017 / NCIMB 9290 / NRRL B-14731 / HIM 762-3</strain>
    </source>
</reference>
<dbReference type="KEGG" id="phe:Phep_3805"/>
<dbReference type="AlphaFoldDB" id="C6XUY8"/>
<protein>
    <submittedName>
        <fullName evidence="2">Uncharacterized protein</fullName>
    </submittedName>
</protein>
<dbReference type="Proteomes" id="UP000000852">
    <property type="component" value="Chromosome"/>
</dbReference>
<organism evidence="2 3">
    <name type="scientific">Pedobacter heparinus (strain ATCC 13125 / DSM 2366 / CIP 104194 / JCM 7457 / NBRC 12017 / NCIMB 9290 / NRRL B-14731 / HIM 762-3)</name>
    <dbReference type="NCBI Taxonomy" id="485917"/>
    <lineage>
        <taxon>Bacteria</taxon>
        <taxon>Pseudomonadati</taxon>
        <taxon>Bacteroidota</taxon>
        <taxon>Sphingobacteriia</taxon>
        <taxon>Sphingobacteriales</taxon>
        <taxon>Sphingobacteriaceae</taxon>
        <taxon>Pedobacter</taxon>
    </lineage>
</organism>
<keyword evidence="3" id="KW-1185">Reference proteome</keyword>
<proteinExistence type="predicted"/>
<evidence type="ECO:0000256" key="1">
    <source>
        <dbReference type="SAM" id="Phobius"/>
    </source>
</evidence>
<evidence type="ECO:0000313" key="3">
    <source>
        <dbReference type="Proteomes" id="UP000000852"/>
    </source>
</evidence>
<dbReference type="EMBL" id="CP001681">
    <property type="protein sequence ID" value="ACU05996.1"/>
    <property type="molecule type" value="Genomic_DNA"/>
</dbReference>
<sequence length="69" mass="8145">MPVVVVIVVVVKFLYIVLFTLTRRKVKAYFFNSQMIVKINYSIDRFSRISPEGVHNVTISYLYRLICKD</sequence>
<keyword evidence="1" id="KW-0812">Transmembrane</keyword>
<dbReference type="HOGENOM" id="CLU_2772223_0_0_10"/>
<gene>
    <name evidence="2" type="ordered locus">Phep_3805</name>
</gene>